<dbReference type="AlphaFoldDB" id="A0A7W3MUB7"/>
<comment type="caution">
    <text evidence="1">The sequence shown here is derived from an EMBL/GenBank/DDBJ whole genome shotgun (WGS) entry which is preliminary data.</text>
</comment>
<dbReference type="Proteomes" id="UP000539313">
    <property type="component" value="Unassembled WGS sequence"/>
</dbReference>
<dbReference type="RefSeq" id="WP_157996116.1">
    <property type="nucleotide sequence ID" value="NZ_JACJII010000001.1"/>
</dbReference>
<accession>A0A7W3MUB7</accession>
<organism evidence="1 2">
    <name type="scientific">Thermomonospora cellulosilytica</name>
    <dbReference type="NCBI Taxonomy" id="1411118"/>
    <lineage>
        <taxon>Bacteria</taxon>
        <taxon>Bacillati</taxon>
        <taxon>Actinomycetota</taxon>
        <taxon>Actinomycetes</taxon>
        <taxon>Streptosporangiales</taxon>
        <taxon>Thermomonosporaceae</taxon>
        <taxon>Thermomonospora</taxon>
    </lineage>
</organism>
<keyword evidence="2" id="KW-1185">Reference proteome</keyword>
<gene>
    <name evidence="1" type="ORF">HNR21_000945</name>
</gene>
<dbReference type="EMBL" id="JACJII010000001">
    <property type="protein sequence ID" value="MBA9002063.1"/>
    <property type="molecule type" value="Genomic_DNA"/>
</dbReference>
<evidence type="ECO:0000313" key="1">
    <source>
        <dbReference type="EMBL" id="MBA9002063.1"/>
    </source>
</evidence>
<evidence type="ECO:0000313" key="2">
    <source>
        <dbReference type="Proteomes" id="UP000539313"/>
    </source>
</evidence>
<proteinExistence type="predicted"/>
<reference evidence="1 2" key="1">
    <citation type="submission" date="2020-08" db="EMBL/GenBank/DDBJ databases">
        <title>Sequencing the genomes of 1000 actinobacteria strains.</title>
        <authorList>
            <person name="Klenk H.-P."/>
        </authorList>
    </citation>
    <scope>NUCLEOTIDE SEQUENCE [LARGE SCALE GENOMIC DNA]</scope>
    <source>
        <strain evidence="1 2">DSM 45823</strain>
    </source>
</reference>
<name>A0A7W3MUB7_9ACTN</name>
<sequence>MFPQPKGKVGQTLIGLVIAIYVFNNPAQAAELVNQAIDAIATFAGALG</sequence>
<protein>
    <submittedName>
        <fullName evidence="1">Uncharacterized protein</fullName>
    </submittedName>
</protein>